<dbReference type="Pfam" id="PF12804">
    <property type="entry name" value="NTP_transf_3"/>
    <property type="match status" value="1"/>
</dbReference>
<feature type="binding site" evidence="8">
    <location>
        <begin position="11"/>
        <end position="13"/>
    </location>
    <ligand>
        <name>GTP</name>
        <dbReference type="ChEBI" id="CHEBI:37565"/>
    </ligand>
</feature>
<keyword evidence="11" id="KW-1185">Reference proteome</keyword>
<evidence type="ECO:0000256" key="1">
    <source>
        <dbReference type="ARBA" id="ARBA00022490"/>
    </source>
</evidence>
<comment type="catalytic activity">
    <reaction evidence="8">
        <text>Mo-molybdopterin + GTP + H(+) = Mo-molybdopterin guanine dinucleotide + diphosphate</text>
        <dbReference type="Rhea" id="RHEA:34243"/>
        <dbReference type="ChEBI" id="CHEBI:15378"/>
        <dbReference type="ChEBI" id="CHEBI:33019"/>
        <dbReference type="ChEBI" id="CHEBI:37565"/>
        <dbReference type="ChEBI" id="CHEBI:71302"/>
        <dbReference type="ChEBI" id="CHEBI:71310"/>
        <dbReference type="EC" id="2.7.7.77"/>
    </reaction>
</comment>
<evidence type="ECO:0000256" key="6">
    <source>
        <dbReference type="ARBA" id="ARBA00023134"/>
    </source>
</evidence>
<comment type="cofactor">
    <cofactor evidence="8">
        <name>Mg(2+)</name>
        <dbReference type="ChEBI" id="CHEBI:18420"/>
    </cofactor>
</comment>
<name>A0A068R6L0_9GAMM</name>
<dbReference type="GO" id="GO:0005525">
    <property type="term" value="F:GTP binding"/>
    <property type="evidence" value="ECO:0007669"/>
    <property type="project" value="UniProtKB-UniRule"/>
</dbReference>
<feature type="binding site" evidence="8">
    <location>
        <position position="70"/>
    </location>
    <ligand>
        <name>GTP</name>
        <dbReference type="ChEBI" id="CHEBI:37565"/>
    </ligand>
</feature>
<evidence type="ECO:0000256" key="7">
    <source>
        <dbReference type="ARBA" id="ARBA00023150"/>
    </source>
</evidence>
<evidence type="ECO:0000256" key="2">
    <source>
        <dbReference type="ARBA" id="ARBA00022679"/>
    </source>
</evidence>
<comment type="subcellular location">
    <subcellularLocation>
        <location evidence="8">Cytoplasm</location>
    </subcellularLocation>
</comment>
<keyword evidence="4 8" id="KW-0547">Nucleotide-binding</keyword>
<evidence type="ECO:0000313" key="10">
    <source>
        <dbReference type="EMBL" id="CDG22843.1"/>
    </source>
</evidence>
<dbReference type="InterPro" id="IPR013482">
    <property type="entry name" value="Molybde_CF_guanTrfase"/>
</dbReference>
<evidence type="ECO:0000256" key="5">
    <source>
        <dbReference type="ARBA" id="ARBA00022842"/>
    </source>
</evidence>
<keyword evidence="7 8" id="KW-0501">Molybdenum cofactor biosynthesis</keyword>
<dbReference type="OrthoDB" id="9788394at2"/>
<comment type="subunit">
    <text evidence="8">Monomer.</text>
</comment>
<keyword evidence="2 8" id="KW-0808">Transferase</keyword>
<dbReference type="CDD" id="cd02503">
    <property type="entry name" value="MobA"/>
    <property type="match status" value="1"/>
</dbReference>
<keyword evidence="1 8" id="KW-0963">Cytoplasm</keyword>
<proteinExistence type="inferred from homology"/>
<evidence type="ECO:0000256" key="8">
    <source>
        <dbReference type="HAMAP-Rule" id="MF_00316"/>
    </source>
</evidence>
<dbReference type="HOGENOM" id="CLU_055597_5_1_6"/>
<reference evidence="10 11" key="1">
    <citation type="submission" date="2013-07" db="EMBL/GenBank/DDBJ databases">
        <authorList>
            <person name="Genoscope - CEA"/>
        </authorList>
    </citation>
    <scope>NUCLEOTIDE SEQUENCE [LARGE SCALE GENOMIC DNA]</scope>
    <source>
        <strain evidence="10 11">G6</strain>
    </source>
</reference>
<evidence type="ECO:0000256" key="4">
    <source>
        <dbReference type="ARBA" id="ARBA00022741"/>
    </source>
</evidence>
<dbReference type="GO" id="GO:1902758">
    <property type="term" value="P:bis(molybdopterin guanine dinucleotide)molybdenum biosynthetic process"/>
    <property type="evidence" value="ECO:0007669"/>
    <property type="project" value="TreeGrafter"/>
</dbReference>
<dbReference type="SUPFAM" id="SSF53448">
    <property type="entry name" value="Nucleotide-diphospho-sugar transferases"/>
    <property type="match status" value="1"/>
</dbReference>
<evidence type="ECO:0000259" key="9">
    <source>
        <dbReference type="Pfam" id="PF12804"/>
    </source>
</evidence>
<protein>
    <recommendedName>
        <fullName evidence="8">Molybdenum cofactor guanylyltransferase</fullName>
        <shortName evidence="8">MoCo guanylyltransferase</shortName>
        <ecNumber evidence="8">2.7.7.77</ecNumber>
    </recommendedName>
    <alternativeName>
        <fullName evidence="8">GTP:molybdopterin guanylyltransferase</fullName>
    </alternativeName>
    <alternativeName>
        <fullName evidence="8">Mo-MPT guanylyltransferase</fullName>
    </alternativeName>
    <alternativeName>
        <fullName evidence="8">Molybdopterin guanylyltransferase</fullName>
    </alternativeName>
    <alternativeName>
        <fullName evidence="8">Molybdopterin-guanine dinucleotide synthase</fullName>
        <shortName evidence="8">MGD synthase</shortName>
    </alternativeName>
</protein>
<dbReference type="Proteomes" id="UP000032735">
    <property type="component" value="Chromosome"/>
</dbReference>
<dbReference type="HAMAP" id="MF_00316">
    <property type="entry name" value="MobA"/>
    <property type="match status" value="1"/>
</dbReference>
<dbReference type="STRING" id="1354304.XPG1_3207"/>
<evidence type="ECO:0000313" key="11">
    <source>
        <dbReference type="Proteomes" id="UP000032735"/>
    </source>
</evidence>
<dbReference type="PANTHER" id="PTHR19136:SF81">
    <property type="entry name" value="MOLYBDENUM COFACTOR GUANYLYLTRANSFERASE"/>
    <property type="match status" value="1"/>
</dbReference>
<dbReference type="GO" id="GO:0005737">
    <property type="term" value="C:cytoplasm"/>
    <property type="evidence" value="ECO:0007669"/>
    <property type="project" value="UniProtKB-SubCell"/>
</dbReference>
<sequence>MTHPKISGAILAGGLSTRMGGNDKGLLPFNGVRLYQHIATQLQPQVHELLINANRNLAIYQQGGYPIIPDIIADFSGPLAGMLAVLKRALNEWVIFVPCDVPHFPKDLVEKLWRYKQNAWAAYAHDCERAHPTLVLMHRSLIPRLESYLALGDRKVMFFMQMIKAKAVYFPHPDAFTNLNTPEAYHHLESPHWEPLQESA</sequence>
<keyword evidence="5 8" id="KW-0460">Magnesium</keyword>
<dbReference type="NCBIfam" id="TIGR02665">
    <property type="entry name" value="molyb_mobA"/>
    <property type="match status" value="1"/>
</dbReference>
<dbReference type="RefSeq" id="WP_045959686.1">
    <property type="nucleotide sequence ID" value="NZ_FO704551.1"/>
</dbReference>
<feature type="domain" description="MobA-like NTP transferase" evidence="9">
    <location>
        <begin position="8"/>
        <end position="160"/>
    </location>
</feature>
<dbReference type="Gene3D" id="3.90.550.10">
    <property type="entry name" value="Spore Coat Polysaccharide Biosynthesis Protein SpsA, Chain A"/>
    <property type="match status" value="1"/>
</dbReference>
<keyword evidence="6 8" id="KW-0342">GTP-binding</keyword>
<dbReference type="GO" id="GO:0061603">
    <property type="term" value="F:molybdenum cofactor guanylyltransferase activity"/>
    <property type="evidence" value="ECO:0007669"/>
    <property type="project" value="UniProtKB-EC"/>
</dbReference>
<feature type="binding site" evidence="8">
    <location>
        <position position="52"/>
    </location>
    <ligand>
        <name>GTP</name>
        <dbReference type="ChEBI" id="CHEBI:37565"/>
    </ligand>
</feature>
<dbReference type="GO" id="GO:0046872">
    <property type="term" value="F:metal ion binding"/>
    <property type="evidence" value="ECO:0007669"/>
    <property type="project" value="UniProtKB-KW"/>
</dbReference>
<dbReference type="AlphaFoldDB" id="A0A068R6L0"/>
<comment type="similarity">
    <text evidence="8">Belongs to the MobA family.</text>
</comment>
<dbReference type="InterPro" id="IPR025877">
    <property type="entry name" value="MobA-like_NTP_Trfase"/>
</dbReference>
<dbReference type="EC" id="2.7.7.77" evidence="8"/>
<dbReference type="InterPro" id="IPR029044">
    <property type="entry name" value="Nucleotide-diphossugar_trans"/>
</dbReference>
<dbReference type="KEGG" id="xpo:XPG1_3207"/>
<accession>A0A068R6L0</accession>
<organism evidence="10 11">
    <name type="scientific">Xenorhabdus poinarii G6</name>
    <dbReference type="NCBI Taxonomy" id="1354304"/>
    <lineage>
        <taxon>Bacteria</taxon>
        <taxon>Pseudomonadati</taxon>
        <taxon>Pseudomonadota</taxon>
        <taxon>Gammaproteobacteria</taxon>
        <taxon>Enterobacterales</taxon>
        <taxon>Morganellaceae</taxon>
        <taxon>Xenorhabdus</taxon>
    </lineage>
</organism>
<feature type="binding site" evidence="8">
    <location>
        <position position="100"/>
    </location>
    <ligand>
        <name>Mg(2+)</name>
        <dbReference type="ChEBI" id="CHEBI:18420"/>
    </ligand>
</feature>
<gene>
    <name evidence="8 10" type="primary">mobA</name>
    <name evidence="10" type="ORF">XPG1_3207</name>
</gene>
<evidence type="ECO:0000256" key="3">
    <source>
        <dbReference type="ARBA" id="ARBA00022723"/>
    </source>
</evidence>
<dbReference type="PANTHER" id="PTHR19136">
    <property type="entry name" value="MOLYBDENUM COFACTOR GUANYLYLTRANSFERASE"/>
    <property type="match status" value="1"/>
</dbReference>
<feature type="binding site" evidence="8">
    <location>
        <position position="100"/>
    </location>
    <ligand>
        <name>GTP</name>
        <dbReference type="ChEBI" id="CHEBI:37565"/>
    </ligand>
</feature>
<comment type="function">
    <text evidence="8">Transfers a GMP moiety from GTP to Mo-molybdopterin (Mo-MPT) cofactor (Moco or molybdenum cofactor) to form Mo-molybdopterin guanine dinucleotide (Mo-MGD) cofactor.</text>
</comment>
<keyword evidence="3 8" id="KW-0479">Metal-binding</keyword>
<comment type="domain">
    <text evidence="8">The N-terminal domain determines nucleotide recognition and specific binding, while the C-terminal domain determines the specific binding to the target protein.</text>
</comment>
<feature type="binding site" evidence="8">
    <location>
        <position position="24"/>
    </location>
    <ligand>
        <name>GTP</name>
        <dbReference type="ChEBI" id="CHEBI:37565"/>
    </ligand>
</feature>
<dbReference type="EMBL" id="FO704551">
    <property type="protein sequence ID" value="CDG22843.1"/>
    <property type="molecule type" value="Genomic_DNA"/>
</dbReference>